<dbReference type="InterPro" id="IPR027291">
    <property type="entry name" value="Glyco_hydro_38_N_sf"/>
</dbReference>
<dbReference type="Pfam" id="PF01074">
    <property type="entry name" value="Glyco_hydro_38N"/>
    <property type="match status" value="1"/>
</dbReference>
<dbReference type="AlphaFoldDB" id="A0A928Z673"/>
<dbReference type="Gene3D" id="3.20.110.10">
    <property type="entry name" value="Glycoside hydrolase 38, N terminal domain"/>
    <property type="match status" value="1"/>
</dbReference>
<dbReference type="GO" id="GO:0030246">
    <property type="term" value="F:carbohydrate binding"/>
    <property type="evidence" value="ECO:0007669"/>
    <property type="project" value="InterPro"/>
</dbReference>
<keyword evidence="3" id="KW-0378">Hydrolase</keyword>
<evidence type="ECO:0000259" key="5">
    <source>
        <dbReference type="PROSITE" id="PS50003"/>
    </source>
</evidence>
<evidence type="ECO:0000256" key="4">
    <source>
        <dbReference type="ARBA" id="ARBA00023295"/>
    </source>
</evidence>
<dbReference type="SUPFAM" id="SSF88688">
    <property type="entry name" value="Families 57/38 glycoside transferase middle domain"/>
    <property type="match status" value="1"/>
</dbReference>
<dbReference type="InterPro" id="IPR000602">
    <property type="entry name" value="Glyco_hydro_38_N"/>
</dbReference>
<keyword evidence="2" id="KW-0479">Metal-binding</keyword>
<dbReference type="InterPro" id="IPR001849">
    <property type="entry name" value="PH_domain"/>
</dbReference>
<reference evidence="6" key="1">
    <citation type="submission" date="2020-10" db="EMBL/GenBank/DDBJ databases">
        <authorList>
            <person name="Castelo-Branco R."/>
            <person name="Eusebio N."/>
            <person name="Adriana R."/>
            <person name="Vieira A."/>
            <person name="Brugerolle De Fraissinette N."/>
            <person name="Rezende De Castro R."/>
            <person name="Schneider M.P."/>
            <person name="Vasconcelos V."/>
            <person name="Leao P.N."/>
        </authorList>
    </citation>
    <scope>NUCLEOTIDE SEQUENCE</scope>
    <source>
        <strain evidence="6">LEGE 11480</strain>
    </source>
</reference>
<dbReference type="Proteomes" id="UP000625316">
    <property type="component" value="Unassembled WGS sequence"/>
</dbReference>
<comment type="caution">
    <text evidence="6">The sequence shown here is derived from an EMBL/GenBank/DDBJ whole genome shotgun (WGS) entry which is preliminary data.</text>
</comment>
<dbReference type="InterPro" id="IPR011682">
    <property type="entry name" value="Glyco_hydro_38_C"/>
</dbReference>
<dbReference type="PANTHER" id="PTHR46017:SF1">
    <property type="entry name" value="ALPHA-MANNOSIDASE 2C1"/>
    <property type="match status" value="1"/>
</dbReference>
<evidence type="ECO:0000256" key="2">
    <source>
        <dbReference type="ARBA" id="ARBA00022723"/>
    </source>
</evidence>
<dbReference type="GO" id="GO:0009313">
    <property type="term" value="P:oligosaccharide catabolic process"/>
    <property type="evidence" value="ECO:0007669"/>
    <property type="project" value="TreeGrafter"/>
</dbReference>
<dbReference type="PROSITE" id="PS50003">
    <property type="entry name" value="PH_DOMAIN"/>
    <property type="match status" value="1"/>
</dbReference>
<proteinExistence type="inferred from homology"/>
<keyword evidence="4" id="KW-0326">Glycosidase</keyword>
<organism evidence="6 7">
    <name type="scientific">Romeriopsis navalis LEGE 11480</name>
    <dbReference type="NCBI Taxonomy" id="2777977"/>
    <lineage>
        <taxon>Bacteria</taxon>
        <taxon>Bacillati</taxon>
        <taxon>Cyanobacteriota</taxon>
        <taxon>Cyanophyceae</taxon>
        <taxon>Leptolyngbyales</taxon>
        <taxon>Leptolyngbyaceae</taxon>
        <taxon>Romeriopsis</taxon>
        <taxon>Romeriopsis navalis</taxon>
    </lineage>
</organism>
<dbReference type="Gene3D" id="1.20.1270.50">
    <property type="entry name" value="Glycoside hydrolase family 38, central domain"/>
    <property type="match status" value="1"/>
</dbReference>
<evidence type="ECO:0000256" key="1">
    <source>
        <dbReference type="ARBA" id="ARBA00009792"/>
    </source>
</evidence>
<dbReference type="Gene3D" id="2.70.98.30">
    <property type="entry name" value="Golgi alpha-mannosidase II, domain 4"/>
    <property type="match status" value="1"/>
</dbReference>
<dbReference type="InterPro" id="IPR015341">
    <property type="entry name" value="Glyco_hydro_38_cen"/>
</dbReference>
<dbReference type="InterPro" id="IPR037094">
    <property type="entry name" value="Glyco_hydro_38_cen_sf"/>
</dbReference>
<dbReference type="CDD" id="cd10789">
    <property type="entry name" value="GH38N_AMII_ER_cytosolic"/>
    <property type="match status" value="1"/>
</dbReference>
<dbReference type="InterPro" id="IPR041147">
    <property type="entry name" value="GH38_C"/>
</dbReference>
<dbReference type="Pfam" id="PF17677">
    <property type="entry name" value="Glyco_hydro38C2"/>
    <property type="match status" value="1"/>
</dbReference>
<dbReference type="FunFam" id="1.20.1270.50:FF:000004">
    <property type="entry name" value="alpha-mannosidase 2C1 isoform X1"/>
    <property type="match status" value="1"/>
</dbReference>
<dbReference type="InterPro" id="IPR011013">
    <property type="entry name" value="Gal_mutarotase_sf_dom"/>
</dbReference>
<accession>A0A928Z673</accession>
<dbReference type="SMART" id="SM00872">
    <property type="entry name" value="Alpha-mann_mid"/>
    <property type="match status" value="1"/>
</dbReference>
<dbReference type="InterPro" id="IPR028995">
    <property type="entry name" value="Glyco_hydro_57/38_cen_sf"/>
</dbReference>
<dbReference type="SUPFAM" id="SSF88713">
    <property type="entry name" value="Glycoside hydrolase/deacetylase"/>
    <property type="match status" value="1"/>
</dbReference>
<dbReference type="GO" id="GO:0006013">
    <property type="term" value="P:mannose metabolic process"/>
    <property type="evidence" value="ECO:0007669"/>
    <property type="project" value="InterPro"/>
</dbReference>
<dbReference type="SUPFAM" id="SSF74650">
    <property type="entry name" value="Galactose mutarotase-like"/>
    <property type="match status" value="1"/>
</dbReference>
<comment type="similarity">
    <text evidence="1">Belongs to the glycosyl hydrolase 38 family.</text>
</comment>
<evidence type="ECO:0000313" key="7">
    <source>
        <dbReference type="Proteomes" id="UP000625316"/>
    </source>
</evidence>
<keyword evidence="7" id="KW-1185">Reference proteome</keyword>
<protein>
    <submittedName>
        <fullName evidence="6">Alpha-mannosidase</fullName>
    </submittedName>
</protein>
<dbReference type="Pfam" id="PF09261">
    <property type="entry name" value="Alpha-mann_mid"/>
    <property type="match status" value="1"/>
</dbReference>
<evidence type="ECO:0000313" key="6">
    <source>
        <dbReference type="EMBL" id="MBE9031970.1"/>
    </source>
</evidence>
<dbReference type="PANTHER" id="PTHR46017">
    <property type="entry name" value="ALPHA-MANNOSIDASE 2C1"/>
    <property type="match status" value="1"/>
</dbReference>
<sequence length="1057" mass="120049">MLSPTEQAIQSWIERLRSQVQRDTIANWRTETADQLAINAKGHIAWEKGLKPLTLMQTLTLPSQLEDYPLAGLTARLALTWWAEAAQVFVNGELVQEGDLFDHSVRLVLSREAKAGETFEVVVKLISPGHDDGALMRSRLIFEADFEADYTQIDPGFVADEVAVIEGYLKAFEPEGLVAFLAVLQEVLPSGESPQLVKLATLRDRLTPYSYRIKQHTISLLGHAHLDMAWLWTVADTWKAAERTFDSVLSLQKDFPEMVFCHTTPLLYDWMEQYRPDLFTVIKQQIEAGQWEALGGMWVEPELNLVDAESIVRQILYGQQYYQTKFGFTSRIAWLPDTFGFCWQLPQLLKQGGMDYFVTQKLRWNDTTRYPHERFNWQAPDGTVILSFMSPPIGEGIDPIKLSDYCWEWTQRTGGDRHPMWLPGMGDHGGGPTRDMLEIVRRWQTSPFFPELVFESAAAYLARWDTAVAPSLQPENLAESSPAVPGLEAEPDCAEVIHSQLALPTHHRDIYLELHRGCYTVHADQKAFNRDSQNALYSAELWSSIAALLLNRAYPKQKLETAWKQVLLNQFHDILPGSSITAVYDEANPAWQAAIQTGNRLTQQALKALFTAIDKPAPPVPNATPIVVFNALNWRRSALARVAHPNIEQTEHPCLWKIYPQDHPDDLTKFIPAYVEPDAKAWENVWVEFPVNDMPACGYRLYWLVTETQPFDQAGPSEGEYTIENEFLKVEIDINSGDIVQLWDKHNQRDVFADYANQIELFQDAGQYWDAWNIDPEYEQYPLPPSQHFDVVRMESLYIQELWAVGQGGSRGYVLEAGCPWLTIKAQLKGDERHVMQKACFPLNLEADYATYETAAGAITRTTRPQTIAEKVQWEVPGLRWADMTHTDGSYGVSILSDRKHGYDHTPNQIRLTLLRGTEWPDPEADKGSHHFSYAIYPHTGSWKTANTVQKAREMSQPLQSIIGVPMTAPAIGTLPAEGTFLEMNAQNLVLMTLKQSEANPQTYILRCYESQGETAIFNPTGLLLKSRQLGDRLNLLEQPQAGERQFTPWQIASFQI</sequence>
<dbReference type="GO" id="GO:0046872">
    <property type="term" value="F:metal ion binding"/>
    <property type="evidence" value="ECO:0007669"/>
    <property type="project" value="UniProtKB-KW"/>
</dbReference>
<dbReference type="InterPro" id="IPR011330">
    <property type="entry name" value="Glyco_hydro/deAcase_b/a-brl"/>
</dbReference>
<feature type="domain" description="PH" evidence="5">
    <location>
        <begin position="1"/>
        <end position="21"/>
    </location>
</feature>
<name>A0A928Z673_9CYAN</name>
<dbReference type="GO" id="GO:0004559">
    <property type="term" value="F:alpha-mannosidase activity"/>
    <property type="evidence" value="ECO:0007669"/>
    <property type="project" value="InterPro"/>
</dbReference>
<evidence type="ECO:0000256" key="3">
    <source>
        <dbReference type="ARBA" id="ARBA00022801"/>
    </source>
</evidence>
<dbReference type="EMBL" id="JADEXQ010000082">
    <property type="protein sequence ID" value="MBE9031970.1"/>
    <property type="molecule type" value="Genomic_DNA"/>
</dbReference>
<gene>
    <name evidence="6" type="ORF">IQ266_19725</name>
</gene>
<dbReference type="Pfam" id="PF07748">
    <property type="entry name" value="Glyco_hydro_38C"/>
    <property type="match status" value="1"/>
</dbReference>